<sequence length="139" mass="15456">NDREAYKSLLLDVDGRVVANVRLVVSTFSVEYQTSLGDSAERIVMHSKPGAKLIKRKTEHRFIDAASGNSTKLQTVMNSMRHDGDVLLADRDGAFTIRLAHIQRPFPGKSEYFVTIAAGVDAALMCLLCVIHEQDRLRV</sequence>
<evidence type="ECO:0008006" key="3">
    <source>
        <dbReference type="Google" id="ProtNLM"/>
    </source>
</evidence>
<evidence type="ECO:0000313" key="2">
    <source>
        <dbReference type="Proteomes" id="UP001527925"/>
    </source>
</evidence>
<dbReference type="Pfam" id="PF04525">
    <property type="entry name" value="LOR"/>
    <property type="match status" value="1"/>
</dbReference>
<keyword evidence="2" id="KW-1185">Reference proteome</keyword>
<gene>
    <name evidence="1" type="ORF">HK105_204977</name>
</gene>
<dbReference type="EMBL" id="JADGIZ020000024">
    <property type="protein sequence ID" value="KAL2915361.1"/>
    <property type="molecule type" value="Genomic_DNA"/>
</dbReference>
<reference evidence="1 2" key="1">
    <citation type="submission" date="2023-09" db="EMBL/GenBank/DDBJ databases">
        <title>Pangenome analysis of Batrachochytrium dendrobatidis and related Chytrids.</title>
        <authorList>
            <person name="Yacoub M.N."/>
            <person name="Stajich J.E."/>
            <person name="James T.Y."/>
        </authorList>
    </citation>
    <scope>NUCLEOTIDE SEQUENCE [LARGE SCALE GENOMIC DNA]</scope>
    <source>
        <strain evidence="1 2">JEL0888</strain>
    </source>
</reference>
<dbReference type="Proteomes" id="UP001527925">
    <property type="component" value="Unassembled WGS sequence"/>
</dbReference>
<name>A0ABR4N7C2_9FUNG</name>
<organism evidence="1 2">
    <name type="scientific">Polyrhizophydium stewartii</name>
    <dbReference type="NCBI Taxonomy" id="2732419"/>
    <lineage>
        <taxon>Eukaryota</taxon>
        <taxon>Fungi</taxon>
        <taxon>Fungi incertae sedis</taxon>
        <taxon>Chytridiomycota</taxon>
        <taxon>Chytridiomycota incertae sedis</taxon>
        <taxon>Chytridiomycetes</taxon>
        <taxon>Rhizophydiales</taxon>
        <taxon>Rhizophydiales incertae sedis</taxon>
        <taxon>Polyrhizophydium</taxon>
    </lineage>
</organism>
<dbReference type="InterPro" id="IPR038595">
    <property type="entry name" value="LOR_sf"/>
</dbReference>
<comment type="caution">
    <text evidence="1">The sequence shown here is derived from an EMBL/GenBank/DDBJ whole genome shotgun (WGS) entry which is preliminary data.</text>
</comment>
<dbReference type="Gene3D" id="2.40.160.200">
    <property type="entry name" value="LURP1-related"/>
    <property type="match status" value="1"/>
</dbReference>
<dbReference type="InterPro" id="IPR007612">
    <property type="entry name" value="LOR"/>
</dbReference>
<feature type="non-terminal residue" evidence="1">
    <location>
        <position position="1"/>
    </location>
</feature>
<accession>A0ABR4N7C2</accession>
<evidence type="ECO:0000313" key="1">
    <source>
        <dbReference type="EMBL" id="KAL2915361.1"/>
    </source>
</evidence>
<protein>
    <recommendedName>
        <fullName evidence="3">Tubby C-terminal-like domain-containing protein</fullName>
    </recommendedName>
</protein>
<proteinExistence type="predicted"/>